<sequence length="227" mass="26421">MPNKARQNRPQVGWRRASLARARSVSFTEYQKKMSGSHVPISGDFSRIFEAADYMAMVNTPDEAACVLRGHLVLEEFLHLWIDKITSTDDMFSGVFVPFKSKLQISRNLGLSQDHFKVLDKINEIRNRFGHRKGYEMEASTLDSLAERIDKIPEPEKMLPAREFEVYFSGKDQNGNLLSKTFRYSESDCRMKFIILFVIYMLKLSWWLQTEFDSRNIEYTIIEGLPS</sequence>
<evidence type="ECO:0000313" key="2">
    <source>
        <dbReference type="EMBL" id="MBE9397259.1"/>
    </source>
</evidence>
<keyword evidence="1" id="KW-0812">Transmembrane</keyword>
<keyword evidence="3" id="KW-1185">Reference proteome</keyword>
<dbReference type="EMBL" id="JADEYS010000006">
    <property type="protein sequence ID" value="MBE9397259.1"/>
    <property type="molecule type" value="Genomic_DNA"/>
</dbReference>
<dbReference type="RefSeq" id="WP_193952796.1">
    <property type="nucleotide sequence ID" value="NZ_JADEYS010000006.1"/>
</dbReference>
<dbReference type="InterPro" id="IPR038026">
    <property type="entry name" value="MtlR-like_sf"/>
</dbReference>
<reference evidence="2" key="1">
    <citation type="submission" date="2020-10" db="EMBL/GenBank/DDBJ databases">
        <title>Bacterium isolated from coastal waters sediment.</title>
        <authorList>
            <person name="Chen R.-J."/>
            <person name="Lu D.-C."/>
            <person name="Zhu K.-L."/>
            <person name="Du Z.-J."/>
        </authorList>
    </citation>
    <scope>NUCLEOTIDE SEQUENCE</scope>
    <source>
        <strain evidence="2">N1Y112</strain>
    </source>
</reference>
<protein>
    <submittedName>
        <fullName evidence="2">Uncharacterized protein</fullName>
    </submittedName>
</protein>
<comment type="caution">
    <text evidence="2">The sequence shown here is derived from an EMBL/GenBank/DDBJ whole genome shotgun (WGS) entry which is preliminary data.</text>
</comment>
<organism evidence="2 3">
    <name type="scientific">Pontibacterium sinense</name>
    <dbReference type="NCBI Taxonomy" id="2781979"/>
    <lineage>
        <taxon>Bacteria</taxon>
        <taxon>Pseudomonadati</taxon>
        <taxon>Pseudomonadota</taxon>
        <taxon>Gammaproteobacteria</taxon>
        <taxon>Oceanospirillales</taxon>
        <taxon>Oceanospirillaceae</taxon>
        <taxon>Pontibacterium</taxon>
    </lineage>
</organism>
<dbReference type="SUPFAM" id="SSF158668">
    <property type="entry name" value="MtlR-like"/>
    <property type="match status" value="1"/>
</dbReference>
<keyword evidence="1" id="KW-1133">Transmembrane helix</keyword>
<gene>
    <name evidence="2" type="ORF">IOQ59_08305</name>
</gene>
<dbReference type="Proteomes" id="UP000640333">
    <property type="component" value="Unassembled WGS sequence"/>
</dbReference>
<evidence type="ECO:0000256" key="1">
    <source>
        <dbReference type="SAM" id="Phobius"/>
    </source>
</evidence>
<feature type="transmembrane region" description="Helical" evidence="1">
    <location>
        <begin position="189"/>
        <end position="208"/>
    </location>
</feature>
<name>A0A8J7JZ48_9GAMM</name>
<accession>A0A8J7JZ48</accession>
<proteinExistence type="predicted"/>
<keyword evidence="1" id="KW-0472">Membrane</keyword>
<dbReference type="AlphaFoldDB" id="A0A8J7JZ48"/>
<evidence type="ECO:0000313" key="3">
    <source>
        <dbReference type="Proteomes" id="UP000640333"/>
    </source>
</evidence>